<evidence type="ECO:0000313" key="2">
    <source>
        <dbReference type="EMBL" id="RPB19972.1"/>
    </source>
</evidence>
<keyword evidence="3" id="KW-1185">Reference proteome</keyword>
<dbReference type="AlphaFoldDB" id="A0A3N4LEU6"/>
<evidence type="ECO:0000256" key="1">
    <source>
        <dbReference type="SAM" id="MobiDB-lite"/>
    </source>
</evidence>
<organism evidence="2 3">
    <name type="scientific">Terfezia boudieri ATCC MYA-4762</name>
    <dbReference type="NCBI Taxonomy" id="1051890"/>
    <lineage>
        <taxon>Eukaryota</taxon>
        <taxon>Fungi</taxon>
        <taxon>Dikarya</taxon>
        <taxon>Ascomycota</taxon>
        <taxon>Pezizomycotina</taxon>
        <taxon>Pezizomycetes</taxon>
        <taxon>Pezizales</taxon>
        <taxon>Pezizaceae</taxon>
        <taxon>Terfezia</taxon>
    </lineage>
</organism>
<dbReference type="Proteomes" id="UP000267821">
    <property type="component" value="Unassembled WGS sequence"/>
</dbReference>
<gene>
    <name evidence="2" type="ORF">L211DRAFT_852764</name>
</gene>
<accession>A0A3N4LEU6</accession>
<sequence length="173" mass="19954">MSLAENLEDHSTLHGSSIAEISSLLNYLESTPADTIATTLCWRASNRPNAIPLSKRVSMLTALTRFLLGLHPVEPIPESMTVDGKDMWINVQKLKRNHERYVLQKAKYKGYRWVGEANIWAVEKCEQIQRSWFEKTVDMRWVANKAEVDQNKEESHRDVGRFTRDPKDLRKGS</sequence>
<evidence type="ECO:0000313" key="3">
    <source>
        <dbReference type="Proteomes" id="UP000267821"/>
    </source>
</evidence>
<reference evidence="2 3" key="1">
    <citation type="journal article" date="2018" name="Nat. Ecol. Evol.">
        <title>Pezizomycetes genomes reveal the molecular basis of ectomycorrhizal truffle lifestyle.</title>
        <authorList>
            <person name="Murat C."/>
            <person name="Payen T."/>
            <person name="Noel B."/>
            <person name="Kuo A."/>
            <person name="Morin E."/>
            <person name="Chen J."/>
            <person name="Kohler A."/>
            <person name="Krizsan K."/>
            <person name="Balestrini R."/>
            <person name="Da Silva C."/>
            <person name="Montanini B."/>
            <person name="Hainaut M."/>
            <person name="Levati E."/>
            <person name="Barry K.W."/>
            <person name="Belfiori B."/>
            <person name="Cichocki N."/>
            <person name="Clum A."/>
            <person name="Dockter R.B."/>
            <person name="Fauchery L."/>
            <person name="Guy J."/>
            <person name="Iotti M."/>
            <person name="Le Tacon F."/>
            <person name="Lindquist E.A."/>
            <person name="Lipzen A."/>
            <person name="Malagnac F."/>
            <person name="Mello A."/>
            <person name="Molinier V."/>
            <person name="Miyauchi S."/>
            <person name="Poulain J."/>
            <person name="Riccioni C."/>
            <person name="Rubini A."/>
            <person name="Sitrit Y."/>
            <person name="Splivallo R."/>
            <person name="Traeger S."/>
            <person name="Wang M."/>
            <person name="Zifcakova L."/>
            <person name="Wipf D."/>
            <person name="Zambonelli A."/>
            <person name="Paolocci F."/>
            <person name="Nowrousian M."/>
            <person name="Ottonello S."/>
            <person name="Baldrian P."/>
            <person name="Spatafora J.W."/>
            <person name="Henrissat B."/>
            <person name="Nagy L.G."/>
            <person name="Aury J.M."/>
            <person name="Wincker P."/>
            <person name="Grigoriev I.V."/>
            <person name="Bonfante P."/>
            <person name="Martin F.M."/>
        </authorList>
    </citation>
    <scope>NUCLEOTIDE SEQUENCE [LARGE SCALE GENOMIC DNA]</scope>
    <source>
        <strain evidence="2 3">ATCC MYA-4762</strain>
    </source>
</reference>
<protein>
    <submittedName>
        <fullName evidence="2">Uncharacterized protein</fullName>
    </submittedName>
</protein>
<dbReference type="InParanoid" id="A0A3N4LEU6"/>
<proteinExistence type="predicted"/>
<dbReference type="EMBL" id="ML121580">
    <property type="protein sequence ID" value="RPB19972.1"/>
    <property type="molecule type" value="Genomic_DNA"/>
</dbReference>
<feature type="region of interest" description="Disordered" evidence="1">
    <location>
        <begin position="149"/>
        <end position="173"/>
    </location>
</feature>
<name>A0A3N4LEU6_9PEZI</name>